<feature type="domain" description="PiggyBac transposable element-derived protein" evidence="2">
    <location>
        <begin position="3"/>
        <end position="159"/>
    </location>
</feature>
<dbReference type="EMBL" id="CAJNOJ010001232">
    <property type="protein sequence ID" value="CAF1547107.1"/>
    <property type="molecule type" value="Genomic_DNA"/>
</dbReference>
<gene>
    <name evidence="3" type="ORF">EDS130_LOCUS45732</name>
</gene>
<dbReference type="Proteomes" id="UP000663852">
    <property type="component" value="Unassembled WGS sequence"/>
</dbReference>
<dbReference type="AlphaFoldDB" id="A0A815WNY8"/>
<dbReference type="OrthoDB" id="122438at2759"/>
<accession>A0A815WNY8</accession>
<dbReference type="InterPro" id="IPR029526">
    <property type="entry name" value="PGBD"/>
</dbReference>
<reference evidence="3" key="1">
    <citation type="submission" date="2021-02" db="EMBL/GenBank/DDBJ databases">
        <authorList>
            <person name="Nowell W R."/>
        </authorList>
    </citation>
    <scope>NUCLEOTIDE SEQUENCE</scope>
</reference>
<sequence length="285" mass="33154">MMNHNVYYDNYFTTIRLQVELKKLGIFSVGTVRANRLPDLMMKDEKQLKQEGRGATDYRITYVDGIELCATRWFDNNVVNVLSTLSGCESKDLVKRWSSSEKKHLQVERPNVIKNYNQYMGGVDLCDMLVSLYRINIRSKKYYMKILFHLIDLSIVNGWLLYRRHCSQFRLPKNEIISLLQFRIKVAEALLRPIIPERPSNRGRPSKSLQSKDNNPSKKPRVASVPLPPSSVRFDGFNHWPVFTSQGRCSYPECNGRSSFTCSKCQLRLCLTSRKNCFKAYHEGH</sequence>
<organism evidence="3 4">
    <name type="scientific">Adineta ricciae</name>
    <name type="common">Rotifer</name>
    <dbReference type="NCBI Taxonomy" id="249248"/>
    <lineage>
        <taxon>Eukaryota</taxon>
        <taxon>Metazoa</taxon>
        <taxon>Spiralia</taxon>
        <taxon>Gnathifera</taxon>
        <taxon>Rotifera</taxon>
        <taxon>Eurotatoria</taxon>
        <taxon>Bdelloidea</taxon>
        <taxon>Adinetida</taxon>
        <taxon>Adinetidae</taxon>
        <taxon>Adineta</taxon>
    </lineage>
</organism>
<evidence type="ECO:0000259" key="2">
    <source>
        <dbReference type="Pfam" id="PF13843"/>
    </source>
</evidence>
<evidence type="ECO:0000313" key="4">
    <source>
        <dbReference type="Proteomes" id="UP000663852"/>
    </source>
</evidence>
<evidence type="ECO:0000313" key="3">
    <source>
        <dbReference type="EMBL" id="CAF1547107.1"/>
    </source>
</evidence>
<name>A0A815WNY8_ADIRI</name>
<proteinExistence type="predicted"/>
<feature type="region of interest" description="Disordered" evidence="1">
    <location>
        <begin position="197"/>
        <end position="227"/>
    </location>
</feature>
<evidence type="ECO:0000256" key="1">
    <source>
        <dbReference type="SAM" id="MobiDB-lite"/>
    </source>
</evidence>
<dbReference type="PANTHER" id="PTHR47272">
    <property type="entry name" value="DDE_TNP_1_7 DOMAIN-CONTAINING PROTEIN"/>
    <property type="match status" value="1"/>
</dbReference>
<dbReference type="Pfam" id="PF13843">
    <property type="entry name" value="DDE_Tnp_1_7"/>
    <property type="match status" value="1"/>
</dbReference>
<comment type="caution">
    <text evidence="3">The sequence shown here is derived from an EMBL/GenBank/DDBJ whole genome shotgun (WGS) entry which is preliminary data.</text>
</comment>
<protein>
    <recommendedName>
        <fullName evidence="2">PiggyBac transposable element-derived protein domain-containing protein</fullName>
    </recommendedName>
</protein>